<dbReference type="Proteomes" id="UP001498398">
    <property type="component" value="Unassembled WGS sequence"/>
</dbReference>
<name>A0ABR1K3N1_9AGAR</name>
<keyword evidence="2" id="KW-0547">Nucleotide-binding</keyword>
<dbReference type="EMBL" id="JBANRG010000003">
    <property type="protein sequence ID" value="KAK7469189.1"/>
    <property type="molecule type" value="Genomic_DNA"/>
</dbReference>
<dbReference type="EC" id="3.6.4.12" evidence="2"/>
<keyword evidence="2" id="KW-0067">ATP-binding</keyword>
<dbReference type="PANTHER" id="PTHR13710">
    <property type="entry name" value="DNA HELICASE RECQ FAMILY MEMBER"/>
    <property type="match status" value="1"/>
</dbReference>
<sequence length="144" mass="16571">MLDQTESLQKKGINAVAWNSDTPKHKVDLIKKNVRSNVERPRLLYVSPEHIEHSEDFRTLLADLYRTQSLDQFVLDEAQSIWMWGSSFRPSYDALGYLRDQHPAVPIMALTGTTTTADINCLVTSLRLRNVHFVKSSLYRPNLQ</sequence>
<comment type="similarity">
    <text evidence="1">Belongs to the helicase family. RecQ subfamily.</text>
</comment>
<keyword evidence="3" id="KW-1185">Reference proteome</keyword>
<proteinExistence type="inferred from homology"/>
<dbReference type="PANTHER" id="PTHR13710:SF152">
    <property type="entry name" value="ATP-DEPENDENT DNA HELICASE Q5"/>
    <property type="match status" value="1"/>
</dbReference>
<dbReference type="InterPro" id="IPR027417">
    <property type="entry name" value="P-loop_NTPase"/>
</dbReference>
<keyword evidence="2" id="KW-0347">Helicase</keyword>
<protein>
    <submittedName>
        <fullName evidence="2">ATP-dependent DNA helicase</fullName>
        <ecNumber evidence="2">3.6.4.12</ecNumber>
    </submittedName>
</protein>
<evidence type="ECO:0000313" key="2">
    <source>
        <dbReference type="EMBL" id="KAK7469189.1"/>
    </source>
</evidence>
<evidence type="ECO:0000313" key="3">
    <source>
        <dbReference type="Proteomes" id="UP001498398"/>
    </source>
</evidence>
<gene>
    <name evidence="2" type="primary">recQ3</name>
    <name evidence="2" type="ORF">VKT23_003680</name>
</gene>
<reference evidence="2 3" key="1">
    <citation type="submission" date="2024-01" db="EMBL/GenBank/DDBJ databases">
        <title>A draft genome for the cacao thread blight pathogen Marasmiellus scandens.</title>
        <authorList>
            <person name="Baruah I.K."/>
            <person name="Leung J."/>
            <person name="Bukari Y."/>
            <person name="Amoako-Attah I."/>
            <person name="Meinhardt L.W."/>
            <person name="Bailey B.A."/>
            <person name="Cohen S.P."/>
        </authorList>
    </citation>
    <scope>NUCLEOTIDE SEQUENCE [LARGE SCALE GENOMIC DNA]</scope>
    <source>
        <strain evidence="2 3">GH-19</strain>
    </source>
</reference>
<dbReference type="GO" id="GO:0016787">
    <property type="term" value="F:hydrolase activity"/>
    <property type="evidence" value="ECO:0007669"/>
    <property type="project" value="UniProtKB-KW"/>
</dbReference>
<evidence type="ECO:0000256" key="1">
    <source>
        <dbReference type="ARBA" id="ARBA00005446"/>
    </source>
</evidence>
<accession>A0ABR1K3N1</accession>
<keyword evidence="2" id="KW-0378">Hydrolase</keyword>
<dbReference type="Gene3D" id="3.40.50.300">
    <property type="entry name" value="P-loop containing nucleotide triphosphate hydrolases"/>
    <property type="match status" value="1"/>
</dbReference>
<dbReference type="SUPFAM" id="SSF52540">
    <property type="entry name" value="P-loop containing nucleoside triphosphate hydrolases"/>
    <property type="match status" value="1"/>
</dbReference>
<organism evidence="2 3">
    <name type="scientific">Marasmiellus scandens</name>
    <dbReference type="NCBI Taxonomy" id="2682957"/>
    <lineage>
        <taxon>Eukaryota</taxon>
        <taxon>Fungi</taxon>
        <taxon>Dikarya</taxon>
        <taxon>Basidiomycota</taxon>
        <taxon>Agaricomycotina</taxon>
        <taxon>Agaricomycetes</taxon>
        <taxon>Agaricomycetidae</taxon>
        <taxon>Agaricales</taxon>
        <taxon>Marasmiineae</taxon>
        <taxon>Omphalotaceae</taxon>
        <taxon>Marasmiellus</taxon>
    </lineage>
</organism>
<comment type="caution">
    <text evidence="2">The sequence shown here is derived from an EMBL/GenBank/DDBJ whole genome shotgun (WGS) entry which is preliminary data.</text>
</comment>
<dbReference type="GO" id="GO:0003678">
    <property type="term" value="F:DNA helicase activity"/>
    <property type="evidence" value="ECO:0007669"/>
    <property type="project" value="UniProtKB-EC"/>
</dbReference>